<reference evidence="2" key="1">
    <citation type="submission" date="2025-05" db="UniProtKB">
        <authorList>
            <consortium name="Ensembl"/>
        </authorList>
    </citation>
    <scope>IDENTIFICATION</scope>
</reference>
<dbReference type="Ensembl" id="ENSSSCT00055010104.1">
    <property type="protein sequence ID" value="ENSSSCP00055007984.1"/>
    <property type="gene ID" value="ENSSSCG00055005177.1"/>
</dbReference>
<proteinExistence type="predicted"/>
<evidence type="ECO:0000313" key="3">
    <source>
        <dbReference type="Proteomes" id="UP000694725"/>
    </source>
</evidence>
<dbReference type="Proteomes" id="UP000694728">
    <property type="component" value="Unplaced"/>
</dbReference>
<dbReference type="Ensembl" id="ENSSSCT00025018970.1">
    <property type="protein sequence ID" value="ENSSSCP00025007665.1"/>
    <property type="gene ID" value="ENSSSCG00025014262.1"/>
</dbReference>
<dbReference type="Ensembl" id="ENSSSCT00045035824.1">
    <property type="protein sequence ID" value="ENSSSCP00045024910.1"/>
    <property type="gene ID" value="ENSSSCG00045021018.1"/>
</dbReference>
<dbReference type="Ensembl" id="ENSSSCT00035042746.1">
    <property type="protein sequence ID" value="ENSSSCP00035017097.1"/>
    <property type="gene ID" value="ENSSSCG00035032276.1"/>
</dbReference>
<dbReference type="AlphaFoldDB" id="A0A8D1X9S8"/>
<accession>A0A8D1X9S8</accession>
<dbReference type="Proteomes" id="UP000694722">
    <property type="component" value="Unplaced"/>
</dbReference>
<keyword evidence="1" id="KW-1133">Transmembrane helix</keyword>
<dbReference type="Proteomes" id="UP000694725">
    <property type="component" value="Unplaced"/>
</dbReference>
<evidence type="ECO:0000256" key="1">
    <source>
        <dbReference type="SAM" id="Phobius"/>
    </source>
</evidence>
<sequence>MAILTSVGWYLTVVLICISLMISNVEHLFMGLLANCMFSLEKCLIRLSVYFVLGFFLLLFSCMSYLYILEINPLSVSLFANIFSHYVGCLFIFLMVSFAMQKAFKFNWVPFVFIFITLGSGSKKLLLLSMSKGILPTFSSKSSIESGLIPSL</sequence>
<dbReference type="Proteomes" id="UP000694724">
    <property type="component" value="Unplaced"/>
</dbReference>
<dbReference type="Ensembl" id="ENSSSCT00040098223.1">
    <property type="protein sequence ID" value="ENSSSCP00040043855.1"/>
    <property type="gene ID" value="ENSSSCG00040071487.1"/>
</dbReference>
<protein>
    <submittedName>
        <fullName evidence="2">Uncharacterized protein</fullName>
    </submittedName>
</protein>
<name>A0A8D1X9S8_PIG</name>
<feature type="transmembrane region" description="Helical" evidence="1">
    <location>
        <begin position="74"/>
        <end position="96"/>
    </location>
</feature>
<dbReference type="Proteomes" id="UP000694720">
    <property type="component" value="Unplaced"/>
</dbReference>
<feature type="transmembrane region" description="Helical" evidence="1">
    <location>
        <begin position="6"/>
        <end position="26"/>
    </location>
</feature>
<feature type="transmembrane region" description="Helical" evidence="1">
    <location>
        <begin position="108"/>
        <end position="130"/>
    </location>
</feature>
<keyword evidence="1" id="KW-0472">Membrane</keyword>
<dbReference type="Ensembl" id="ENSSSCT00065002484.1">
    <property type="protein sequence ID" value="ENSSSCP00065000842.1"/>
    <property type="gene ID" value="ENSSSCG00065001986.1"/>
</dbReference>
<feature type="transmembrane region" description="Helical" evidence="1">
    <location>
        <begin position="47"/>
        <end position="68"/>
    </location>
</feature>
<keyword evidence="1" id="KW-0812">Transmembrane</keyword>
<organism evidence="2 3">
    <name type="scientific">Sus scrofa</name>
    <name type="common">Pig</name>
    <dbReference type="NCBI Taxonomy" id="9823"/>
    <lineage>
        <taxon>Eukaryota</taxon>
        <taxon>Metazoa</taxon>
        <taxon>Chordata</taxon>
        <taxon>Craniata</taxon>
        <taxon>Vertebrata</taxon>
        <taxon>Euteleostomi</taxon>
        <taxon>Mammalia</taxon>
        <taxon>Eutheria</taxon>
        <taxon>Laurasiatheria</taxon>
        <taxon>Artiodactyla</taxon>
        <taxon>Suina</taxon>
        <taxon>Suidae</taxon>
        <taxon>Sus</taxon>
    </lineage>
</organism>
<evidence type="ECO:0000313" key="2">
    <source>
        <dbReference type="Ensembl" id="ENSSSCP00065000842.1"/>
    </source>
</evidence>
<dbReference type="Proteomes" id="UP000694727">
    <property type="component" value="Unplaced"/>
</dbReference>